<protein>
    <recommendedName>
        <fullName evidence="1">Heterokaryon incompatibility domain-containing protein</fullName>
    </recommendedName>
</protein>
<dbReference type="PANTHER" id="PTHR10622:SF10">
    <property type="entry name" value="HET DOMAIN-CONTAINING PROTEIN"/>
    <property type="match status" value="1"/>
</dbReference>
<dbReference type="PANTHER" id="PTHR10622">
    <property type="entry name" value="HET DOMAIN-CONTAINING PROTEIN"/>
    <property type="match status" value="1"/>
</dbReference>
<gene>
    <name evidence="2" type="ORF">B0T16DRAFT_414392</name>
</gene>
<evidence type="ECO:0000259" key="1">
    <source>
        <dbReference type="Pfam" id="PF06985"/>
    </source>
</evidence>
<keyword evidence="3" id="KW-1185">Reference proteome</keyword>
<feature type="domain" description="Heterokaryon incompatibility" evidence="1">
    <location>
        <begin position="22"/>
        <end position="78"/>
    </location>
</feature>
<evidence type="ECO:0000313" key="3">
    <source>
        <dbReference type="Proteomes" id="UP001174936"/>
    </source>
</evidence>
<reference evidence="2" key="1">
    <citation type="submission" date="2023-06" db="EMBL/GenBank/DDBJ databases">
        <title>Genome-scale phylogeny and comparative genomics of the fungal order Sordariales.</title>
        <authorList>
            <consortium name="Lawrence Berkeley National Laboratory"/>
            <person name="Hensen N."/>
            <person name="Bonometti L."/>
            <person name="Westerberg I."/>
            <person name="Brannstrom I.O."/>
            <person name="Guillou S."/>
            <person name="Cros-Aarteil S."/>
            <person name="Calhoun S."/>
            <person name="Haridas S."/>
            <person name="Kuo A."/>
            <person name="Mondo S."/>
            <person name="Pangilinan J."/>
            <person name="Riley R."/>
            <person name="Labutti K."/>
            <person name="Andreopoulos B."/>
            <person name="Lipzen A."/>
            <person name="Chen C."/>
            <person name="Yanf M."/>
            <person name="Daum C."/>
            <person name="Ng V."/>
            <person name="Clum A."/>
            <person name="Steindorff A."/>
            <person name="Ohm R."/>
            <person name="Martin F."/>
            <person name="Silar P."/>
            <person name="Natvig D."/>
            <person name="Lalanne C."/>
            <person name="Gautier V."/>
            <person name="Ament-Velasquez S.L."/>
            <person name="Kruys A."/>
            <person name="Hutchinson M.I."/>
            <person name="Powell A.J."/>
            <person name="Barry K."/>
            <person name="Miller A.N."/>
            <person name="Grigoriev I.V."/>
            <person name="Debuchy R."/>
            <person name="Gladieux P."/>
            <person name="Thoren M.H."/>
            <person name="Johannesson H."/>
        </authorList>
    </citation>
    <scope>NUCLEOTIDE SEQUENCE</scope>
    <source>
        <strain evidence="2">SMH2532-1</strain>
    </source>
</reference>
<dbReference type="EMBL" id="JAULSV010000004">
    <property type="protein sequence ID" value="KAK0646857.1"/>
    <property type="molecule type" value="Genomic_DNA"/>
</dbReference>
<organism evidence="2 3">
    <name type="scientific">Cercophora newfieldiana</name>
    <dbReference type="NCBI Taxonomy" id="92897"/>
    <lineage>
        <taxon>Eukaryota</taxon>
        <taxon>Fungi</taxon>
        <taxon>Dikarya</taxon>
        <taxon>Ascomycota</taxon>
        <taxon>Pezizomycotina</taxon>
        <taxon>Sordariomycetes</taxon>
        <taxon>Sordariomycetidae</taxon>
        <taxon>Sordariales</taxon>
        <taxon>Lasiosphaeriaceae</taxon>
        <taxon>Cercophora</taxon>
    </lineage>
</organism>
<proteinExistence type="predicted"/>
<dbReference type="Proteomes" id="UP001174936">
    <property type="component" value="Unassembled WGS sequence"/>
</dbReference>
<dbReference type="InterPro" id="IPR010730">
    <property type="entry name" value="HET"/>
</dbReference>
<sequence>MRLINTKTRELKEFWGDEIPRYAILSHTWEQEEVTFQQLTQQPREEVSKLKGFAKIDRTCKLALGSGIEWAWVDTCCI</sequence>
<dbReference type="Pfam" id="PF06985">
    <property type="entry name" value="HET"/>
    <property type="match status" value="1"/>
</dbReference>
<dbReference type="AlphaFoldDB" id="A0AA39Y8I2"/>
<evidence type="ECO:0000313" key="2">
    <source>
        <dbReference type="EMBL" id="KAK0646857.1"/>
    </source>
</evidence>
<accession>A0AA39Y8I2</accession>
<comment type="caution">
    <text evidence="2">The sequence shown here is derived from an EMBL/GenBank/DDBJ whole genome shotgun (WGS) entry which is preliminary data.</text>
</comment>
<name>A0AA39Y8I2_9PEZI</name>